<evidence type="ECO:0000256" key="7">
    <source>
        <dbReference type="SAM" id="SignalP"/>
    </source>
</evidence>
<dbReference type="Pfam" id="PF03180">
    <property type="entry name" value="Lipoprotein_9"/>
    <property type="match status" value="1"/>
</dbReference>
<comment type="caution">
    <text evidence="8">The sequence shown here is derived from an EMBL/GenBank/DDBJ whole genome shotgun (WGS) entry which is preliminary data.</text>
</comment>
<accession>A0A2G4U3D0</accession>
<evidence type="ECO:0000256" key="1">
    <source>
        <dbReference type="ARBA" id="ARBA00004635"/>
    </source>
</evidence>
<evidence type="ECO:0000256" key="5">
    <source>
        <dbReference type="ARBA" id="ARBA00023139"/>
    </source>
</evidence>
<comment type="similarity">
    <text evidence="2">Belongs to the NlpA lipoprotein family.</text>
</comment>
<evidence type="ECO:0000313" key="9">
    <source>
        <dbReference type="Proteomes" id="UP000229378"/>
    </source>
</evidence>
<dbReference type="CDD" id="cd13599">
    <property type="entry name" value="PBP2_lipoprotein_Gna1946"/>
    <property type="match status" value="1"/>
</dbReference>
<proteinExistence type="inferred from homology"/>
<sequence length="271" mass="30339">MMMRIPSVAVPLLSLIILTSLNAHSEEQRLIKLGFNPGPYKEQFEKGVAPYLIKKGYSIEYKDFNDGIQVNNAVSTGEIDGNIMQHPIYLQAINDRLRIDNTGIVQVPTPPMGLYSNKHQKEDKPKDGAWISVPNQPSNEYRAALLLQSIGWIKLKEKIDPATFSQKDIAENPYHLVIKGMDNAQQVRALPDVDFGAIQGNFAVSNGIKLTSALQLEKPTTQFVNVVTVAGKNKDAEFAKDIIAGYHSPEFKKYILENEKYTGYMLPDYLN</sequence>
<evidence type="ECO:0000256" key="4">
    <source>
        <dbReference type="ARBA" id="ARBA00023136"/>
    </source>
</evidence>
<evidence type="ECO:0000256" key="6">
    <source>
        <dbReference type="ARBA" id="ARBA00023288"/>
    </source>
</evidence>
<evidence type="ECO:0000256" key="2">
    <source>
        <dbReference type="ARBA" id="ARBA00008973"/>
    </source>
</evidence>
<dbReference type="Proteomes" id="UP000229378">
    <property type="component" value="Unassembled WGS sequence"/>
</dbReference>
<evidence type="ECO:0000256" key="3">
    <source>
        <dbReference type="ARBA" id="ARBA00022729"/>
    </source>
</evidence>
<dbReference type="PANTHER" id="PTHR30429">
    <property type="entry name" value="D-METHIONINE-BINDING LIPOPROTEIN METQ"/>
    <property type="match status" value="1"/>
</dbReference>
<dbReference type="Gene3D" id="3.40.190.10">
    <property type="entry name" value="Periplasmic binding protein-like II"/>
    <property type="match status" value="2"/>
</dbReference>
<dbReference type="PANTHER" id="PTHR30429:SF0">
    <property type="entry name" value="METHIONINE-BINDING LIPOPROTEIN METQ"/>
    <property type="match status" value="1"/>
</dbReference>
<protein>
    <submittedName>
        <fullName evidence="8">Methionine-binding protein</fullName>
    </submittedName>
</protein>
<feature type="signal peptide" evidence="7">
    <location>
        <begin position="1"/>
        <end position="25"/>
    </location>
</feature>
<keyword evidence="4" id="KW-0472">Membrane</keyword>
<keyword evidence="6" id="KW-0449">Lipoprotein</keyword>
<name>A0A2G4U3D0_YERBE</name>
<dbReference type="InterPro" id="IPR004872">
    <property type="entry name" value="Lipoprotein_NlpA"/>
</dbReference>
<keyword evidence="5" id="KW-0564">Palmitate</keyword>
<evidence type="ECO:0000313" key="8">
    <source>
        <dbReference type="EMBL" id="PHZ27772.1"/>
    </source>
</evidence>
<gene>
    <name evidence="8" type="ORF">CS533_09600</name>
</gene>
<dbReference type="EMBL" id="PEHN01000007">
    <property type="protein sequence ID" value="PHZ27772.1"/>
    <property type="molecule type" value="Genomic_DNA"/>
</dbReference>
<organism evidence="8 9">
    <name type="scientific">Yersinia bercovieri</name>
    <dbReference type="NCBI Taxonomy" id="634"/>
    <lineage>
        <taxon>Bacteria</taxon>
        <taxon>Pseudomonadati</taxon>
        <taxon>Pseudomonadota</taxon>
        <taxon>Gammaproteobacteria</taxon>
        <taxon>Enterobacterales</taxon>
        <taxon>Yersiniaceae</taxon>
        <taxon>Yersinia</taxon>
    </lineage>
</organism>
<dbReference type="SUPFAM" id="SSF53850">
    <property type="entry name" value="Periplasmic binding protein-like II"/>
    <property type="match status" value="1"/>
</dbReference>
<comment type="subcellular location">
    <subcellularLocation>
        <location evidence="1">Membrane</location>
        <topology evidence="1">Lipid-anchor</topology>
    </subcellularLocation>
</comment>
<feature type="chain" id="PRO_5013761020" evidence="7">
    <location>
        <begin position="26"/>
        <end position="271"/>
    </location>
</feature>
<reference evidence="8 9" key="1">
    <citation type="submission" date="2017-10" db="EMBL/GenBank/DDBJ databases">
        <authorList>
            <person name="Banno H."/>
            <person name="Chua N.-H."/>
        </authorList>
    </citation>
    <scope>NUCLEOTIDE SEQUENCE [LARGE SCALE GENOMIC DNA]</scope>
    <source>
        <strain evidence="8 9">SCPM-O-B-7607</strain>
    </source>
</reference>
<dbReference type="AlphaFoldDB" id="A0A2G4U3D0"/>
<dbReference type="GO" id="GO:0016020">
    <property type="term" value="C:membrane"/>
    <property type="evidence" value="ECO:0007669"/>
    <property type="project" value="UniProtKB-SubCell"/>
</dbReference>
<keyword evidence="3 7" id="KW-0732">Signal</keyword>